<evidence type="ECO:0000313" key="2">
    <source>
        <dbReference type="EMBL" id="VVE24879.1"/>
    </source>
</evidence>
<protein>
    <submittedName>
        <fullName evidence="2">Cupin</fullName>
    </submittedName>
</protein>
<dbReference type="InterPro" id="IPR014710">
    <property type="entry name" value="RmlC-like_jellyroll"/>
</dbReference>
<dbReference type="Gene3D" id="2.60.120.10">
    <property type="entry name" value="Jelly Rolls"/>
    <property type="match status" value="1"/>
</dbReference>
<evidence type="ECO:0000256" key="1">
    <source>
        <dbReference type="SAM" id="MobiDB-lite"/>
    </source>
</evidence>
<dbReference type="Proteomes" id="UP000406256">
    <property type="component" value="Unassembled WGS sequence"/>
</dbReference>
<sequence length="184" mass="19602">MTIDKETPMLHRSPRSPHSSYPLTGLARLTRMARPARLTAIALMTLAAYAGGASAGALHPVKVNKQELTGPVFERADAVHESEDGNDTVDVTTFTSPDKAFQTGVFKSGPVREEIRSAPGYPYTELLVFLTGGAKFTSSDGTVVEAGPGEAVTLPKGWTGVFESKGYTKLYAVYDTDAPSHIGQ</sequence>
<reference evidence="2 3" key="1">
    <citation type="submission" date="2019-08" db="EMBL/GenBank/DDBJ databases">
        <authorList>
            <person name="Peeters C."/>
        </authorList>
    </citation>
    <scope>NUCLEOTIDE SEQUENCE [LARGE SCALE GENOMIC DNA]</scope>
    <source>
        <strain evidence="2 3">LMG 31108</strain>
    </source>
</reference>
<dbReference type="EMBL" id="CABPSB010000012">
    <property type="protein sequence ID" value="VVE24879.1"/>
    <property type="molecule type" value="Genomic_DNA"/>
</dbReference>
<feature type="region of interest" description="Disordered" evidence="1">
    <location>
        <begin position="1"/>
        <end position="23"/>
    </location>
</feature>
<dbReference type="SUPFAM" id="SSF51182">
    <property type="entry name" value="RmlC-like cupins"/>
    <property type="match status" value="1"/>
</dbReference>
<name>A0A5E4WM31_9BURK</name>
<gene>
    <name evidence="2" type="ORF">PAN31108_03325</name>
</gene>
<proteinExistence type="predicted"/>
<dbReference type="AlphaFoldDB" id="A0A5E4WM31"/>
<dbReference type="InterPro" id="IPR011051">
    <property type="entry name" value="RmlC_Cupin_sf"/>
</dbReference>
<accession>A0A5E4WM31</accession>
<evidence type="ECO:0000313" key="3">
    <source>
        <dbReference type="Proteomes" id="UP000406256"/>
    </source>
</evidence>
<keyword evidence="3" id="KW-1185">Reference proteome</keyword>
<organism evidence="2 3">
    <name type="scientific">Pandoraea anhela</name>
    <dbReference type="NCBI Taxonomy" id="2508295"/>
    <lineage>
        <taxon>Bacteria</taxon>
        <taxon>Pseudomonadati</taxon>
        <taxon>Pseudomonadota</taxon>
        <taxon>Betaproteobacteria</taxon>
        <taxon>Burkholderiales</taxon>
        <taxon>Burkholderiaceae</taxon>
        <taxon>Pandoraea</taxon>
    </lineage>
</organism>